<dbReference type="EMBL" id="LSSM01004131">
    <property type="protein sequence ID" value="OMJ15764.1"/>
    <property type="molecule type" value="Genomic_DNA"/>
</dbReference>
<name>A0A1R1XMB7_9FUNG</name>
<accession>A0A1R1XMB7</accession>
<dbReference type="AlphaFoldDB" id="A0A1R1XMB7"/>
<comment type="caution">
    <text evidence="1">The sequence shown here is derived from an EMBL/GenBank/DDBJ whole genome shotgun (WGS) entry which is preliminary data.</text>
</comment>
<reference evidence="2" key="1">
    <citation type="submission" date="2017-01" db="EMBL/GenBank/DDBJ databases">
        <authorList>
            <person name="Wang Y."/>
            <person name="White M."/>
            <person name="Kvist S."/>
            <person name="Moncalvo J.-M."/>
        </authorList>
    </citation>
    <scope>NUCLEOTIDE SEQUENCE [LARGE SCALE GENOMIC DNA]</scope>
    <source>
        <strain evidence="2">ID-206-W2</strain>
    </source>
</reference>
<proteinExistence type="predicted"/>
<sequence length="73" mass="7952">MAVSGRGGGAIRAIIGQERLDALIKPIWATNNKLRWPLQIVAARYASEFLCNVAAIDNNEMRLVQCNVSNLVG</sequence>
<protein>
    <submittedName>
        <fullName evidence="1">Uncharacterized protein</fullName>
    </submittedName>
</protein>
<keyword evidence="2" id="KW-1185">Reference proteome</keyword>
<evidence type="ECO:0000313" key="2">
    <source>
        <dbReference type="Proteomes" id="UP000187429"/>
    </source>
</evidence>
<evidence type="ECO:0000313" key="1">
    <source>
        <dbReference type="EMBL" id="OMJ15764.1"/>
    </source>
</evidence>
<dbReference type="Proteomes" id="UP000187429">
    <property type="component" value="Unassembled WGS sequence"/>
</dbReference>
<organism evidence="1 2">
    <name type="scientific">Smittium culicis</name>
    <dbReference type="NCBI Taxonomy" id="133412"/>
    <lineage>
        <taxon>Eukaryota</taxon>
        <taxon>Fungi</taxon>
        <taxon>Fungi incertae sedis</taxon>
        <taxon>Zoopagomycota</taxon>
        <taxon>Kickxellomycotina</taxon>
        <taxon>Harpellomycetes</taxon>
        <taxon>Harpellales</taxon>
        <taxon>Legeriomycetaceae</taxon>
        <taxon>Smittium</taxon>
    </lineage>
</organism>
<gene>
    <name evidence="1" type="ORF">AYI69_g8086</name>
</gene>